<proteinExistence type="predicted"/>
<organism evidence="1">
    <name type="scientific">marine sediment metagenome</name>
    <dbReference type="NCBI Taxonomy" id="412755"/>
    <lineage>
        <taxon>unclassified sequences</taxon>
        <taxon>metagenomes</taxon>
        <taxon>ecological metagenomes</taxon>
    </lineage>
</organism>
<name>A0A0F8WKS5_9ZZZZ</name>
<gene>
    <name evidence="1" type="ORF">LCGC14_3141090</name>
</gene>
<dbReference type="EMBL" id="LAZR01068865">
    <property type="protein sequence ID" value="KKK48840.1"/>
    <property type="molecule type" value="Genomic_DNA"/>
</dbReference>
<dbReference type="Gene3D" id="3.40.50.1110">
    <property type="entry name" value="SGNH hydrolase"/>
    <property type="match status" value="1"/>
</dbReference>
<sequence length="105" mass="12068">MNQALNEANNESAKIKDILETVKSDPSYINYWNAYKKIQSITSETIEDGLQNVLKMAVLSSYTIDPLLACLEIDIRLLNFIPQFYLAPFNQYRQQIIDSNSALYN</sequence>
<feature type="non-terminal residue" evidence="1">
    <location>
        <position position="105"/>
    </location>
</feature>
<comment type="caution">
    <text evidence="1">The sequence shown here is derived from an EMBL/GenBank/DDBJ whole genome shotgun (WGS) entry which is preliminary data.</text>
</comment>
<evidence type="ECO:0000313" key="1">
    <source>
        <dbReference type="EMBL" id="KKK48840.1"/>
    </source>
</evidence>
<accession>A0A0F8WKS5</accession>
<dbReference type="AlphaFoldDB" id="A0A0F8WKS5"/>
<protein>
    <submittedName>
        <fullName evidence="1">Uncharacterized protein</fullName>
    </submittedName>
</protein>
<reference evidence="1" key="1">
    <citation type="journal article" date="2015" name="Nature">
        <title>Complex archaea that bridge the gap between prokaryotes and eukaryotes.</title>
        <authorList>
            <person name="Spang A."/>
            <person name="Saw J.H."/>
            <person name="Jorgensen S.L."/>
            <person name="Zaremba-Niedzwiedzka K."/>
            <person name="Martijn J."/>
            <person name="Lind A.E."/>
            <person name="van Eijk R."/>
            <person name="Schleper C."/>
            <person name="Guy L."/>
            <person name="Ettema T.J."/>
        </authorList>
    </citation>
    <scope>NUCLEOTIDE SEQUENCE</scope>
</reference>
<dbReference type="InterPro" id="IPR036514">
    <property type="entry name" value="SGNH_hydro_sf"/>
</dbReference>